<feature type="domain" description="F-box" evidence="1">
    <location>
        <begin position="24"/>
        <end position="60"/>
    </location>
</feature>
<proteinExistence type="predicted"/>
<dbReference type="InterPro" id="IPR001810">
    <property type="entry name" value="F-box_dom"/>
</dbReference>
<name>A0AAD8SDL6_LOLMU</name>
<gene>
    <name evidence="3" type="ORF">QYE76_068002</name>
</gene>
<comment type="caution">
    <text evidence="3">The sequence shown here is derived from an EMBL/GenBank/DDBJ whole genome shotgun (WGS) entry which is preliminary data.</text>
</comment>
<evidence type="ECO:0000313" key="4">
    <source>
        <dbReference type="Proteomes" id="UP001231189"/>
    </source>
</evidence>
<protein>
    <recommendedName>
        <fullName evidence="5">F-box domain-containing protein</fullName>
    </recommendedName>
</protein>
<feature type="domain" description="F-box associated beta-propeller type 3" evidence="2">
    <location>
        <begin position="116"/>
        <end position="307"/>
    </location>
</feature>
<evidence type="ECO:0000313" key="3">
    <source>
        <dbReference type="EMBL" id="KAK1650197.1"/>
    </source>
</evidence>
<evidence type="ECO:0008006" key="5">
    <source>
        <dbReference type="Google" id="ProtNLM"/>
    </source>
</evidence>
<dbReference type="InterPro" id="IPR050796">
    <property type="entry name" value="SCF_F-box_component"/>
</dbReference>
<dbReference type="PANTHER" id="PTHR31672">
    <property type="entry name" value="BNACNNG10540D PROTEIN"/>
    <property type="match status" value="1"/>
</dbReference>
<keyword evidence="4" id="KW-1185">Reference proteome</keyword>
<dbReference type="AlphaFoldDB" id="A0AAD8SDL6"/>
<dbReference type="Pfam" id="PF08268">
    <property type="entry name" value="FBA_3"/>
    <property type="match status" value="1"/>
</dbReference>
<evidence type="ECO:0000259" key="2">
    <source>
        <dbReference type="Pfam" id="PF08268"/>
    </source>
</evidence>
<dbReference type="Pfam" id="PF00646">
    <property type="entry name" value="F-box"/>
    <property type="match status" value="1"/>
</dbReference>
<dbReference type="SUPFAM" id="SSF81383">
    <property type="entry name" value="F-box domain"/>
    <property type="match status" value="1"/>
</dbReference>
<dbReference type="EMBL" id="JAUUTY010000004">
    <property type="protein sequence ID" value="KAK1650197.1"/>
    <property type="molecule type" value="Genomic_DNA"/>
</dbReference>
<sequence length="495" mass="56446">MGLEYRPGPSRSVRCSKATKVMEIPTELLYEILLKLPTKDVARWCCVSGLWCRTVRDPSFRGHHAEASHVAAPLLGRDVEALVVSQHEAPHGVCAEASVFRVSSSARPMCRVANPSGYRLANVCNGLLCFASCTDGEAPAVICNPVDGEKLALPMAPPVEALDQSWRRPYFALGFSPSTKEYKLFRLSSLTTNQDSYVHVYTLGDDSTGWRQHPHILQHCPMYGMPPVLVDGKLCMVTNKPYQRDGWPNRILVMDVASETYRTYRLPNHGEGDLPPVNVRVNPFELHGRLSVAINILDWDQPELQVWLFPPWDRIQATKDDDDDNLYWDRRYSFRLDAPSSPGSDLFRHRRCSDNLKRAAWLDGDEMLCYRLGDHLYKYDTRRYMPASNFGFLPWNQKLQLWGAPSVSSNFYGGYRPTLLSPLVFALTAPSQVEEWKNEQELEENTAILCVPQCPKLKRHSSPVDRKDERATKRICCSIVDRPCRCYLSRLYKLY</sequence>
<dbReference type="InterPro" id="IPR036047">
    <property type="entry name" value="F-box-like_dom_sf"/>
</dbReference>
<organism evidence="3 4">
    <name type="scientific">Lolium multiflorum</name>
    <name type="common">Italian ryegrass</name>
    <name type="synonym">Lolium perenne subsp. multiflorum</name>
    <dbReference type="NCBI Taxonomy" id="4521"/>
    <lineage>
        <taxon>Eukaryota</taxon>
        <taxon>Viridiplantae</taxon>
        <taxon>Streptophyta</taxon>
        <taxon>Embryophyta</taxon>
        <taxon>Tracheophyta</taxon>
        <taxon>Spermatophyta</taxon>
        <taxon>Magnoliopsida</taxon>
        <taxon>Liliopsida</taxon>
        <taxon>Poales</taxon>
        <taxon>Poaceae</taxon>
        <taxon>BOP clade</taxon>
        <taxon>Pooideae</taxon>
        <taxon>Poodae</taxon>
        <taxon>Poeae</taxon>
        <taxon>Poeae Chloroplast Group 2 (Poeae type)</taxon>
        <taxon>Loliodinae</taxon>
        <taxon>Loliinae</taxon>
        <taxon>Lolium</taxon>
    </lineage>
</organism>
<dbReference type="InterPro" id="IPR017451">
    <property type="entry name" value="F-box-assoc_interact_dom"/>
</dbReference>
<dbReference type="Proteomes" id="UP001231189">
    <property type="component" value="Unassembled WGS sequence"/>
</dbReference>
<reference evidence="3" key="1">
    <citation type="submission" date="2023-07" db="EMBL/GenBank/DDBJ databases">
        <title>A chromosome-level genome assembly of Lolium multiflorum.</title>
        <authorList>
            <person name="Chen Y."/>
            <person name="Copetti D."/>
            <person name="Kolliker R."/>
            <person name="Studer B."/>
        </authorList>
    </citation>
    <scope>NUCLEOTIDE SEQUENCE</scope>
    <source>
        <strain evidence="3">02402/16</strain>
        <tissue evidence="3">Leaf</tissue>
    </source>
</reference>
<dbReference type="InterPro" id="IPR013187">
    <property type="entry name" value="F-box-assoc_dom_typ3"/>
</dbReference>
<dbReference type="NCBIfam" id="TIGR01640">
    <property type="entry name" value="F_box_assoc_1"/>
    <property type="match status" value="1"/>
</dbReference>
<accession>A0AAD8SDL6</accession>
<dbReference type="PANTHER" id="PTHR31672:SF2">
    <property type="entry name" value="F-BOX DOMAIN-CONTAINING PROTEIN"/>
    <property type="match status" value="1"/>
</dbReference>
<evidence type="ECO:0000259" key="1">
    <source>
        <dbReference type="Pfam" id="PF00646"/>
    </source>
</evidence>